<evidence type="ECO:0000313" key="11">
    <source>
        <dbReference type="EMBL" id="TRM65442.1"/>
    </source>
</evidence>
<dbReference type="GO" id="GO:0004639">
    <property type="term" value="F:phosphoribosylaminoimidazolesuccinocarboxamide synthase activity"/>
    <property type="evidence" value="ECO:0007669"/>
    <property type="project" value="UniProtKB-EC"/>
</dbReference>
<dbReference type="UniPathway" id="UPA00074">
    <property type="reaction ID" value="UER00131"/>
</dbReference>
<evidence type="ECO:0000256" key="9">
    <source>
        <dbReference type="ARBA" id="ARBA00030409"/>
    </source>
</evidence>
<dbReference type="OrthoDB" id="9991235at2759"/>
<dbReference type="PROSITE" id="PS01058">
    <property type="entry name" value="SAICAR_SYNTHETASE_2"/>
    <property type="match status" value="1"/>
</dbReference>
<dbReference type="InterPro" id="IPR001636">
    <property type="entry name" value="SAICAR_synth"/>
</dbReference>
<dbReference type="EC" id="6.3.2.6" evidence="3"/>
<accession>A0A550CKY0</accession>
<dbReference type="GO" id="GO:0006189">
    <property type="term" value="P:'de novo' IMP biosynthetic process"/>
    <property type="evidence" value="ECO:0007669"/>
    <property type="project" value="UniProtKB-UniPathway"/>
</dbReference>
<dbReference type="InterPro" id="IPR028923">
    <property type="entry name" value="SAICAR_synt/ADE2_N"/>
</dbReference>
<dbReference type="Proteomes" id="UP000320762">
    <property type="component" value="Unassembled WGS sequence"/>
</dbReference>
<dbReference type="STRING" id="97359.A0A550CKY0"/>
<evidence type="ECO:0000256" key="6">
    <source>
        <dbReference type="ARBA" id="ARBA00022741"/>
    </source>
</evidence>
<evidence type="ECO:0000256" key="1">
    <source>
        <dbReference type="ARBA" id="ARBA00004672"/>
    </source>
</evidence>
<dbReference type="PANTHER" id="PTHR43700">
    <property type="entry name" value="PHOSPHORIBOSYLAMINOIMIDAZOLE-SUCCINOCARBOXAMIDE SYNTHASE"/>
    <property type="match status" value="1"/>
</dbReference>
<dbReference type="EMBL" id="VDMD01000005">
    <property type="protein sequence ID" value="TRM65442.1"/>
    <property type="molecule type" value="Genomic_DNA"/>
</dbReference>
<evidence type="ECO:0000256" key="2">
    <source>
        <dbReference type="ARBA" id="ARBA00010190"/>
    </source>
</evidence>
<dbReference type="CDD" id="cd01414">
    <property type="entry name" value="SAICAR_synt_Sc"/>
    <property type="match status" value="1"/>
</dbReference>
<dbReference type="FunFam" id="3.30.200.20:FF:000392">
    <property type="entry name" value="Phosphoribosylaminoimidazole-succinocarboxamide synthase"/>
    <property type="match status" value="1"/>
</dbReference>
<protein>
    <recommendedName>
        <fullName evidence="4">Phosphoribosylaminoimidazole-succinocarboxamide synthase</fullName>
        <ecNumber evidence="3">6.3.2.6</ecNumber>
    </recommendedName>
    <alternativeName>
        <fullName evidence="9">SAICAR synthetase</fullName>
    </alternativeName>
</protein>
<dbReference type="AlphaFoldDB" id="A0A550CKY0"/>
<gene>
    <name evidence="11" type="ORF">BD626DRAFT_398932</name>
</gene>
<dbReference type="PROSITE" id="PS01057">
    <property type="entry name" value="SAICAR_SYNTHETASE_1"/>
    <property type="match status" value="1"/>
</dbReference>
<dbReference type="NCBIfam" id="TIGR00081">
    <property type="entry name" value="purC"/>
    <property type="match status" value="1"/>
</dbReference>
<keyword evidence="12" id="KW-1185">Reference proteome</keyword>
<dbReference type="InterPro" id="IPR018236">
    <property type="entry name" value="SAICAR_synthetase_CS"/>
</dbReference>
<evidence type="ECO:0000259" key="10">
    <source>
        <dbReference type="Pfam" id="PF01259"/>
    </source>
</evidence>
<comment type="similarity">
    <text evidence="2">Belongs to the SAICAR synthetase family.</text>
</comment>
<evidence type="ECO:0000256" key="7">
    <source>
        <dbReference type="ARBA" id="ARBA00022755"/>
    </source>
</evidence>
<organism evidence="11 12">
    <name type="scientific">Schizophyllum amplum</name>
    <dbReference type="NCBI Taxonomy" id="97359"/>
    <lineage>
        <taxon>Eukaryota</taxon>
        <taxon>Fungi</taxon>
        <taxon>Dikarya</taxon>
        <taxon>Basidiomycota</taxon>
        <taxon>Agaricomycotina</taxon>
        <taxon>Agaricomycetes</taxon>
        <taxon>Agaricomycetidae</taxon>
        <taxon>Agaricales</taxon>
        <taxon>Schizophyllaceae</taxon>
        <taxon>Schizophyllum</taxon>
    </lineage>
</organism>
<dbReference type="Pfam" id="PF01259">
    <property type="entry name" value="SAICAR_synt"/>
    <property type="match status" value="1"/>
</dbReference>
<dbReference type="NCBIfam" id="NF010568">
    <property type="entry name" value="PRK13961.1"/>
    <property type="match status" value="1"/>
</dbReference>
<keyword evidence="8" id="KW-0067">ATP-binding</keyword>
<evidence type="ECO:0000256" key="8">
    <source>
        <dbReference type="ARBA" id="ARBA00022840"/>
    </source>
</evidence>
<comment type="pathway">
    <text evidence="1">Purine metabolism; IMP biosynthesis via de novo pathway; 5-amino-1-(5-phospho-D-ribosyl)imidazole-4-carboxamide from 5-amino-1-(5-phospho-D-ribosyl)imidazole-4-carboxylate: step 1/2.</text>
</comment>
<evidence type="ECO:0000256" key="5">
    <source>
        <dbReference type="ARBA" id="ARBA00022598"/>
    </source>
</evidence>
<dbReference type="PANTHER" id="PTHR43700:SF1">
    <property type="entry name" value="PHOSPHORIBOSYLAMINOIMIDAZOLE-SUCCINOCARBOXAMIDE SYNTHASE"/>
    <property type="match status" value="1"/>
</dbReference>
<evidence type="ECO:0000313" key="12">
    <source>
        <dbReference type="Proteomes" id="UP000320762"/>
    </source>
</evidence>
<reference evidence="11 12" key="1">
    <citation type="journal article" date="2019" name="New Phytol.">
        <title>Comparative genomics reveals unique wood-decay strategies and fruiting body development in the Schizophyllaceae.</title>
        <authorList>
            <person name="Almasi E."/>
            <person name="Sahu N."/>
            <person name="Krizsan K."/>
            <person name="Balint B."/>
            <person name="Kovacs G.M."/>
            <person name="Kiss B."/>
            <person name="Cseklye J."/>
            <person name="Drula E."/>
            <person name="Henrissat B."/>
            <person name="Nagy I."/>
            <person name="Chovatia M."/>
            <person name="Adam C."/>
            <person name="LaButti K."/>
            <person name="Lipzen A."/>
            <person name="Riley R."/>
            <person name="Grigoriev I.V."/>
            <person name="Nagy L.G."/>
        </authorList>
    </citation>
    <scope>NUCLEOTIDE SEQUENCE [LARGE SCALE GENOMIC DNA]</scope>
    <source>
        <strain evidence="11 12">NL-1724</strain>
    </source>
</reference>
<comment type="caution">
    <text evidence="11">The sequence shown here is derived from an EMBL/GenBank/DDBJ whole genome shotgun (WGS) entry which is preliminary data.</text>
</comment>
<evidence type="ECO:0000256" key="4">
    <source>
        <dbReference type="ARBA" id="ARBA00016460"/>
    </source>
</evidence>
<feature type="domain" description="SAICAR synthetase/ADE2 N-terminal" evidence="10">
    <location>
        <begin position="14"/>
        <end position="253"/>
    </location>
</feature>
<name>A0A550CKY0_9AGAR</name>
<dbReference type="GO" id="GO:0005737">
    <property type="term" value="C:cytoplasm"/>
    <property type="evidence" value="ECO:0007669"/>
    <property type="project" value="TreeGrafter"/>
</dbReference>
<dbReference type="Gene3D" id="3.30.200.20">
    <property type="entry name" value="Phosphorylase Kinase, domain 1"/>
    <property type="match status" value="1"/>
</dbReference>
<dbReference type="SUPFAM" id="SSF56104">
    <property type="entry name" value="SAICAR synthase-like"/>
    <property type="match status" value="1"/>
</dbReference>
<keyword evidence="5" id="KW-0436">Ligase</keyword>
<keyword evidence="6" id="KW-0547">Nucleotide-binding</keyword>
<keyword evidence="7" id="KW-0658">Purine biosynthesis</keyword>
<dbReference type="Gene3D" id="3.30.470.20">
    <property type="entry name" value="ATP-grasp fold, B domain"/>
    <property type="match status" value="2"/>
</dbReference>
<dbReference type="HAMAP" id="MF_00137">
    <property type="entry name" value="SAICAR_synth"/>
    <property type="match status" value="1"/>
</dbReference>
<evidence type="ECO:0000256" key="3">
    <source>
        <dbReference type="ARBA" id="ARBA00012217"/>
    </source>
</evidence>
<sequence length="291" mass="32063">MALVNSDLPDLQLLSKGKVRDIYALPSPDHLLFVASDRISAYDVILNNGIPDKGKLLTQISLFWFKKLGHVIPNHFVTADIAEMPEVVCKYRDQLDGRAMLVRKAKVVPLEAIVRGYISGSAWAEYKKSGTVHGMPAPPGLADQGAHDENISAEQAAKIVGQDLYDRIAKVAVELYRTAADYAQTRGVILADTKFEFGLVTGEDGTEQLILVDELLTPDSSRYWPAASYKPGGSQPSFDKQYLRDWLVSTGFKKGLESGPPGKEGQGWTIDDNVVQGTRDRYQEVVKLLVE</sequence>
<proteinExistence type="inferred from homology"/>
<dbReference type="GO" id="GO:0005524">
    <property type="term" value="F:ATP binding"/>
    <property type="evidence" value="ECO:0007669"/>
    <property type="project" value="UniProtKB-KW"/>
</dbReference>